<dbReference type="AlphaFoldDB" id="A0A934M5E2"/>
<keyword evidence="2" id="KW-0378">Hydrolase</keyword>
<proteinExistence type="predicted"/>
<protein>
    <submittedName>
        <fullName evidence="2">Alpha/beta hydrolase</fullName>
    </submittedName>
</protein>
<dbReference type="EMBL" id="JAEEGB010000039">
    <property type="protein sequence ID" value="MBI6875187.1"/>
    <property type="molecule type" value="Genomic_DNA"/>
</dbReference>
<dbReference type="InterPro" id="IPR029058">
    <property type="entry name" value="AB_hydrolase_fold"/>
</dbReference>
<dbReference type="Proteomes" id="UP000622687">
    <property type="component" value="Unassembled WGS sequence"/>
</dbReference>
<dbReference type="SUPFAM" id="SSF53474">
    <property type="entry name" value="alpha/beta-Hydrolases"/>
    <property type="match status" value="1"/>
</dbReference>
<reference evidence="2" key="1">
    <citation type="submission" date="2020-12" db="EMBL/GenBank/DDBJ databases">
        <title>Clostridium thailandense sp. nov., a novel acetogenic bacterium isolated from peat land soil in Thailand.</title>
        <authorList>
            <person name="Chaikitkaew S."/>
            <person name="Birkeland N.K."/>
        </authorList>
    </citation>
    <scope>NUCLEOTIDE SEQUENCE</scope>
    <source>
        <strain evidence="2">DSM 17425</strain>
    </source>
</reference>
<gene>
    <name evidence="2" type="ORF">I6U51_21160</name>
</gene>
<accession>A0A934M5E2</accession>
<feature type="domain" description="AB hydrolase-1" evidence="1">
    <location>
        <begin position="21"/>
        <end position="251"/>
    </location>
</feature>
<dbReference type="Pfam" id="PF00561">
    <property type="entry name" value="Abhydrolase_1"/>
    <property type="match status" value="1"/>
</dbReference>
<dbReference type="InterPro" id="IPR000073">
    <property type="entry name" value="AB_hydrolase_1"/>
</dbReference>
<dbReference type="PANTHER" id="PTHR43798">
    <property type="entry name" value="MONOACYLGLYCEROL LIPASE"/>
    <property type="match status" value="1"/>
</dbReference>
<evidence type="ECO:0000313" key="2">
    <source>
        <dbReference type="EMBL" id="MBI6875187.1"/>
    </source>
</evidence>
<dbReference type="Gene3D" id="3.40.50.1820">
    <property type="entry name" value="alpha/beta hydrolase"/>
    <property type="match status" value="1"/>
</dbReference>
<name>A0A934M5E2_9CLOT</name>
<organism evidence="2 3">
    <name type="scientific">Clostridium aciditolerans</name>
    <dbReference type="NCBI Taxonomy" id="339861"/>
    <lineage>
        <taxon>Bacteria</taxon>
        <taxon>Bacillati</taxon>
        <taxon>Bacillota</taxon>
        <taxon>Clostridia</taxon>
        <taxon>Eubacteriales</taxon>
        <taxon>Clostridiaceae</taxon>
        <taxon>Clostridium</taxon>
    </lineage>
</organism>
<dbReference type="RefSeq" id="WP_211144547.1">
    <property type="nucleotide sequence ID" value="NZ_JAEEGB010000039.1"/>
</dbReference>
<dbReference type="InterPro" id="IPR050266">
    <property type="entry name" value="AB_hydrolase_sf"/>
</dbReference>
<evidence type="ECO:0000313" key="3">
    <source>
        <dbReference type="Proteomes" id="UP000622687"/>
    </source>
</evidence>
<comment type="caution">
    <text evidence="2">The sequence shown here is derived from an EMBL/GenBank/DDBJ whole genome shotgun (WGS) entry which is preliminary data.</text>
</comment>
<evidence type="ECO:0000259" key="1">
    <source>
        <dbReference type="Pfam" id="PF00561"/>
    </source>
</evidence>
<keyword evidence="3" id="KW-1185">Reference proteome</keyword>
<dbReference type="PRINTS" id="PR00111">
    <property type="entry name" value="ABHYDROLASE"/>
</dbReference>
<dbReference type="GO" id="GO:0016787">
    <property type="term" value="F:hydrolase activity"/>
    <property type="evidence" value="ECO:0007669"/>
    <property type="project" value="UniProtKB-KW"/>
</dbReference>
<sequence length="272" mass="31319">MTKISIRNKNVYYETYGEGEPLVLLNGIMMSTASWIPFIKAFSKNYKLFLIDFIDMGQSDKAEENYTQNMHVEFLKEVFDKLNFEKVNMVGVSYGGEVAIQFAIKYGERLNSLILANTTSYTFNGLKDIGASWDMAAATHDGSIFFNATMPHIYSPEFYQDNIQWLKDREKLFQKALTAEWYEGFRRLNNSSLEYDVRDNLHKIKVPTLVIGAEYDSLLPVRFQEEIYKKIESAKMAVIKGAGHASMYEKPYEFSSLVLGFLSCCNEEFKIV</sequence>